<keyword evidence="2" id="KW-1185">Reference proteome</keyword>
<gene>
    <name evidence="1" type="ORF">AAHA92_00807</name>
</gene>
<proteinExistence type="predicted"/>
<name>A0ABD1IKT3_SALDI</name>
<dbReference type="Proteomes" id="UP001567538">
    <property type="component" value="Unassembled WGS sequence"/>
</dbReference>
<comment type="caution">
    <text evidence="1">The sequence shown here is derived from an EMBL/GenBank/DDBJ whole genome shotgun (WGS) entry which is preliminary data.</text>
</comment>
<accession>A0ABD1IKT3</accession>
<evidence type="ECO:0000313" key="2">
    <source>
        <dbReference type="Proteomes" id="UP001567538"/>
    </source>
</evidence>
<protein>
    <submittedName>
        <fullName evidence="1">Uncharacterized protein</fullName>
    </submittedName>
</protein>
<sequence>MKRINAVNPGSVKIIFERERDVKACQVAKLKLRGDDHGRGSAKHKGMNPLLWMEHSKRYFAVMEQPQFSGYVDES</sequence>
<dbReference type="EMBL" id="JBEAFC010000001">
    <property type="protein sequence ID" value="KAL1569316.1"/>
    <property type="molecule type" value="Genomic_DNA"/>
</dbReference>
<organism evidence="1 2">
    <name type="scientific">Salvia divinorum</name>
    <name type="common">Maria pastora</name>
    <name type="synonym">Diviner's sage</name>
    <dbReference type="NCBI Taxonomy" id="28513"/>
    <lineage>
        <taxon>Eukaryota</taxon>
        <taxon>Viridiplantae</taxon>
        <taxon>Streptophyta</taxon>
        <taxon>Embryophyta</taxon>
        <taxon>Tracheophyta</taxon>
        <taxon>Spermatophyta</taxon>
        <taxon>Magnoliopsida</taxon>
        <taxon>eudicotyledons</taxon>
        <taxon>Gunneridae</taxon>
        <taxon>Pentapetalae</taxon>
        <taxon>asterids</taxon>
        <taxon>lamiids</taxon>
        <taxon>Lamiales</taxon>
        <taxon>Lamiaceae</taxon>
        <taxon>Nepetoideae</taxon>
        <taxon>Mentheae</taxon>
        <taxon>Salviinae</taxon>
        <taxon>Salvia</taxon>
        <taxon>Salvia subgen. Calosphace</taxon>
    </lineage>
</organism>
<evidence type="ECO:0000313" key="1">
    <source>
        <dbReference type="EMBL" id="KAL1569316.1"/>
    </source>
</evidence>
<reference evidence="1 2" key="1">
    <citation type="submission" date="2024-06" db="EMBL/GenBank/DDBJ databases">
        <title>A chromosome level genome sequence of Diviner's sage (Salvia divinorum).</title>
        <authorList>
            <person name="Ford S.A."/>
            <person name="Ro D.-K."/>
            <person name="Ness R.W."/>
            <person name="Phillips M.A."/>
        </authorList>
    </citation>
    <scope>NUCLEOTIDE SEQUENCE [LARGE SCALE GENOMIC DNA]</scope>
    <source>
        <strain evidence="1">SAF-2024a</strain>
        <tissue evidence="1">Leaf</tissue>
    </source>
</reference>
<dbReference type="AlphaFoldDB" id="A0ABD1IKT3"/>